<feature type="compositionally biased region" description="Low complexity" evidence="1">
    <location>
        <begin position="157"/>
        <end position="175"/>
    </location>
</feature>
<protein>
    <recommendedName>
        <fullName evidence="4">IQ calmodulin-binding protein</fullName>
    </recommendedName>
</protein>
<proteinExistence type="predicted"/>
<accession>A0A0S4KLE1</accession>
<dbReference type="PROSITE" id="PS50096">
    <property type="entry name" value="IQ"/>
    <property type="match status" value="1"/>
</dbReference>
<dbReference type="Proteomes" id="UP000051952">
    <property type="component" value="Unassembled WGS sequence"/>
</dbReference>
<feature type="region of interest" description="Disordered" evidence="1">
    <location>
        <begin position="1"/>
        <end position="53"/>
    </location>
</feature>
<feature type="compositionally biased region" description="Low complexity" evidence="1">
    <location>
        <begin position="33"/>
        <end position="44"/>
    </location>
</feature>
<dbReference type="AlphaFoldDB" id="A0A0S4KLE1"/>
<feature type="compositionally biased region" description="Basic and acidic residues" evidence="1">
    <location>
        <begin position="465"/>
        <end position="478"/>
    </location>
</feature>
<organism evidence="2 3">
    <name type="scientific">Bodo saltans</name>
    <name type="common">Flagellated protozoan</name>
    <dbReference type="NCBI Taxonomy" id="75058"/>
    <lineage>
        <taxon>Eukaryota</taxon>
        <taxon>Discoba</taxon>
        <taxon>Euglenozoa</taxon>
        <taxon>Kinetoplastea</taxon>
        <taxon>Metakinetoplastina</taxon>
        <taxon>Eubodonida</taxon>
        <taxon>Bodonidae</taxon>
        <taxon>Bodo</taxon>
    </lineage>
</organism>
<gene>
    <name evidence="2" type="ORF">BSAL_37675</name>
</gene>
<feature type="region of interest" description="Disordered" evidence="1">
    <location>
        <begin position="457"/>
        <end position="487"/>
    </location>
</feature>
<evidence type="ECO:0000313" key="3">
    <source>
        <dbReference type="Proteomes" id="UP000051952"/>
    </source>
</evidence>
<feature type="compositionally biased region" description="Pro residues" evidence="1">
    <location>
        <begin position="1"/>
        <end position="10"/>
    </location>
</feature>
<evidence type="ECO:0008006" key="4">
    <source>
        <dbReference type="Google" id="ProtNLM"/>
    </source>
</evidence>
<name>A0A0S4KLE1_BODSA</name>
<dbReference type="EMBL" id="CYKH01002046">
    <property type="protein sequence ID" value="CUI15303.1"/>
    <property type="molecule type" value="Genomic_DNA"/>
</dbReference>
<evidence type="ECO:0000313" key="2">
    <source>
        <dbReference type="EMBL" id="CUI15303.1"/>
    </source>
</evidence>
<sequence length="911" mass="102909">MIPHSPPRPASSPRKRPASSSSSHRNNLQQHNSVSSTPSSTTTVKAAISSTGVTTRPTLAQLAISVTSASIASPPASQQHNYSPQPPLSPHSSSARKRLDDQPPVISTTAIHPSPYGGGSSSRPQSARSQGGQSYNGTRCGSRPNSGAARSVCGVTSTASSAGGRSTSNSSNHSSRLSREYCNVDWGAPSRVVTSLEPPRTKSDTILTPAYSYQSKSLTPGQSRIYAKDIPTTTFERSTNNNDDYRKGTRVSITNVSQQHHALTALREQYHEEFRDYDTLESSEKKLRPAYEVPQWMFERAEFARERELSAEAHAALTDDTISLERHRLATWSSVARLHHCLPVACIVAVQLFIRSAIDRRKRLALALSRRTRLHQLPQQLSTIALDEAAREMELRCRHHRATSPSTRIELNESAGTVHNIISSSTAHVLLPHPPSNSKSVSSSSVLTLSDVMESFSSPRQRQLRRLEKQRQREEQQRQQRQQMQQQLQVEGSTEFVSSTSVVIFGGGSNTSLFHGGIATLVPRPPSGVVGSAPQHRELSKASAAYRQRRKSLLAGGGPVDESIIKENAAFTIHHFFKFAAQVFKVRAKRRQLEEYFEDQLVEERVSVIQMFLRCISTHAVIKFKRYLQRRSLAAGVIQRGFRAFRCRLKYLQRLQELNESHDERVALDHLRDACRVLIRALQGMRARSIIRKRQKLLQLKMRYREEAERRQRNQELMDLLSHLLNSIVRRVKKKNAIRLCNAKRIAQECAQEKKIRVAEAVPLLQQFLHARKSGQVRRQKEQALMVVLQGHCREKHLVVYRVTNDAIARALSRRVEIVTTSFLERCPFLWRRKLFLRAREVRLRLQSKQRQVVLTQAFCRTYLDIRNRYVRPHSRGVVGNVNNDEPVVGCDNDSSSDQQQISALRTYRVL</sequence>
<evidence type="ECO:0000256" key="1">
    <source>
        <dbReference type="SAM" id="MobiDB-lite"/>
    </source>
</evidence>
<keyword evidence="3" id="KW-1185">Reference proteome</keyword>
<reference evidence="3" key="1">
    <citation type="submission" date="2015-09" db="EMBL/GenBank/DDBJ databases">
        <authorList>
            <consortium name="Pathogen Informatics"/>
        </authorList>
    </citation>
    <scope>NUCLEOTIDE SEQUENCE [LARGE SCALE GENOMIC DNA]</scope>
    <source>
        <strain evidence="3">Lake Konstanz</strain>
    </source>
</reference>
<feature type="compositionally biased region" description="Polar residues" evidence="1">
    <location>
        <begin position="127"/>
        <end position="145"/>
    </location>
</feature>
<feature type="region of interest" description="Disordered" evidence="1">
    <location>
        <begin position="71"/>
        <end position="177"/>
    </location>
</feature>
<dbReference type="VEuPathDB" id="TriTrypDB:BSAL_37675"/>